<protein>
    <submittedName>
        <fullName evidence="1">Uncharacterized protein</fullName>
    </submittedName>
</protein>
<organism evidence="1 2">
    <name type="scientific">Brassica carinata</name>
    <name type="common">Ethiopian mustard</name>
    <name type="synonym">Abyssinian cabbage</name>
    <dbReference type="NCBI Taxonomy" id="52824"/>
    <lineage>
        <taxon>Eukaryota</taxon>
        <taxon>Viridiplantae</taxon>
        <taxon>Streptophyta</taxon>
        <taxon>Embryophyta</taxon>
        <taxon>Tracheophyta</taxon>
        <taxon>Spermatophyta</taxon>
        <taxon>Magnoliopsida</taxon>
        <taxon>eudicotyledons</taxon>
        <taxon>Gunneridae</taxon>
        <taxon>Pentapetalae</taxon>
        <taxon>rosids</taxon>
        <taxon>malvids</taxon>
        <taxon>Brassicales</taxon>
        <taxon>Brassicaceae</taxon>
        <taxon>Brassiceae</taxon>
        <taxon>Brassica</taxon>
    </lineage>
</organism>
<dbReference type="AlphaFoldDB" id="A0A8X7WH73"/>
<dbReference type="EMBL" id="JAAMPC010000001">
    <property type="protein sequence ID" value="KAG2330181.1"/>
    <property type="molecule type" value="Genomic_DNA"/>
</dbReference>
<comment type="caution">
    <text evidence="1">The sequence shown here is derived from an EMBL/GenBank/DDBJ whole genome shotgun (WGS) entry which is preliminary data.</text>
</comment>
<name>A0A8X7WH73_BRACI</name>
<gene>
    <name evidence="1" type="ORF">Bca52824_001361</name>
</gene>
<dbReference type="Proteomes" id="UP000886595">
    <property type="component" value="Unassembled WGS sequence"/>
</dbReference>
<reference evidence="1 2" key="1">
    <citation type="submission" date="2020-02" db="EMBL/GenBank/DDBJ databases">
        <authorList>
            <person name="Ma Q."/>
            <person name="Huang Y."/>
            <person name="Song X."/>
            <person name="Pei D."/>
        </authorList>
    </citation>
    <scope>NUCLEOTIDE SEQUENCE [LARGE SCALE GENOMIC DNA]</scope>
    <source>
        <strain evidence="1">Sxm20200214</strain>
        <tissue evidence="1">Leaf</tissue>
    </source>
</reference>
<evidence type="ECO:0000313" key="1">
    <source>
        <dbReference type="EMBL" id="KAG2330181.1"/>
    </source>
</evidence>
<accession>A0A8X7WH73</accession>
<keyword evidence="2" id="KW-1185">Reference proteome</keyword>
<sequence>MSNEASLKHFSVTLLRIQGGKNSHQVVTTTKPTVSSRDNICLTTHLCANSVLFTATSPTVQTPCSTKNKVSSPVGISPII</sequence>
<evidence type="ECO:0000313" key="2">
    <source>
        <dbReference type="Proteomes" id="UP000886595"/>
    </source>
</evidence>
<proteinExistence type="predicted"/>